<dbReference type="NCBIfam" id="TIGR00229">
    <property type="entry name" value="sensory_box"/>
    <property type="match status" value="1"/>
</dbReference>
<dbReference type="InterPro" id="IPR000160">
    <property type="entry name" value="GGDEF_dom"/>
</dbReference>
<dbReference type="Pfam" id="PF00989">
    <property type="entry name" value="PAS"/>
    <property type="match status" value="1"/>
</dbReference>
<dbReference type="Gene3D" id="3.30.70.270">
    <property type="match status" value="1"/>
</dbReference>
<dbReference type="EMBL" id="PYNS01000029">
    <property type="protein sequence ID" value="PSV08503.1"/>
    <property type="molecule type" value="Genomic_DNA"/>
</dbReference>
<dbReference type="AlphaFoldDB" id="A0A2T3KQN5"/>
<dbReference type="GO" id="GO:0043709">
    <property type="term" value="P:cell adhesion involved in single-species biofilm formation"/>
    <property type="evidence" value="ECO:0007669"/>
    <property type="project" value="TreeGrafter"/>
</dbReference>
<evidence type="ECO:0000313" key="7">
    <source>
        <dbReference type="Proteomes" id="UP000240530"/>
    </source>
</evidence>
<dbReference type="Gene3D" id="3.30.450.20">
    <property type="entry name" value="PAS domain"/>
    <property type="match status" value="1"/>
</dbReference>
<dbReference type="GO" id="GO:0006355">
    <property type="term" value="P:regulation of DNA-templated transcription"/>
    <property type="evidence" value="ECO:0007669"/>
    <property type="project" value="InterPro"/>
</dbReference>
<proteinExistence type="predicted"/>
<dbReference type="Pfam" id="PF00990">
    <property type="entry name" value="GGDEF"/>
    <property type="match status" value="1"/>
</dbReference>
<organism evidence="6 7">
    <name type="scientific">Photobacterium leiognathi subsp. mandapamensis</name>
    <name type="common">Photobacterium mandapamensis</name>
    <dbReference type="NCBI Taxonomy" id="48408"/>
    <lineage>
        <taxon>Bacteria</taxon>
        <taxon>Pseudomonadati</taxon>
        <taxon>Pseudomonadota</taxon>
        <taxon>Gammaproteobacteria</taxon>
        <taxon>Vibrionales</taxon>
        <taxon>Vibrionaceae</taxon>
        <taxon>Photobacterium</taxon>
    </lineage>
</organism>
<gene>
    <name evidence="6" type="ORF">C0W93_18595</name>
</gene>
<accession>A0A2T3KQN5</accession>
<dbReference type="InterPro" id="IPR029787">
    <property type="entry name" value="Nucleotide_cyclase"/>
</dbReference>
<dbReference type="CDD" id="cd01949">
    <property type="entry name" value="GGDEF"/>
    <property type="match status" value="1"/>
</dbReference>
<dbReference type="SMART" id="SM00091">
    <property type="entry name" value="PAS"/>
    <property type="match status" value="1"/>
</dbReference>
<dbReference type="GO" id="GO:0005886">
    <property type="term" value="C:plasma membrane"/>
    <property type="evidence" value="ECO:0007669"/>
    <property type="project" value="TreeGrafter"/>
</dbReference>
<feature type="domain" description="GGDEF" evidence="5">
    <location>
        <begin position="184"/>
        <end position="317"/>
    </location>
</feature>
<evidence type="ECO:0000256" key="1">
    <source>
        <dbReference type="ARBA" id="ARBA00001946"/>
    </source>
</evidence>
<evidence type="ECO:0000313" key="6">
    <source>
        <dbReference type="EMBL" id="PSV08503.1"/>
    </source>
</evidence>
<dbReference type="InterPro" id="IPR050469">
    <property type="entry name" value="Diguanylate_Cyclase"/>
</dbReference>
<evidence type="ECO:0000256" key="3">
    <source>
        <dbReference type="ARBA" id="ARBA00034247"/>
    </source>
</evidence>
<dbReference type="GO" id="GO:0052621">
    <property type="term" value="F:diguanylate cyclase activity"/>
    <property type="evidence" value="ECO:0007669"/>
    <property type="project" value="UniProtKB-EC"/>
</dbReference>
<dbReference type="InterPro" id="IPR043128">
    <property type="entry name" value="Rev_trsase/Diguanyl_cyclase"/>
</dbReference>
<dbReference type="InterPro" id="IPR013767">
    <property type="entry name" value="PAS_fold"/>
</dbReference>
<dbReference type="SUPFAM" id="SSF55785">
    <property type="entry name" value="PYP-like sensor domain (PAS domain)"/>
    <property type="match status" value="1"/>
</dbReference>
<evidence type="ECO:0000259" key="5">
    <source>
        <dbReference type="PROSITE" id="PS50887"/>
    </source>
</evidence>
<feature type="domain" description="PAS" evidence="4">
    <location>
        <begin position="14"/>
        <end position="59"/>
    </location>
</feature>
<comment type="cofactor">
    <cofactor evidence="1">
        <name>Mg(2+)</name>
        <dbReference type="ChEBI" id="CHEBI:18420"/>
    </cofactor>
</comment>
<sequence>MSDISLADFHLTMQVLDHLDAGIVILDKNYNVYAWNTFMQSYSGISTEQIMGKPLFDVVPHLPEKWLKNKIASTFKLRMRSFSAWEDRPWVFKFTNFSPISGSSDYMFQNMTLTPLKSLTGEYTHICLTVTDVTDIAKSKNHLRESNAQLTHLSITDRLTQLYNRGHWENCLSDEFDRYQQLHQPMTLVMFDIDHFKKVNDTYGHVAGDAVIKNIASIVRSAKRQSDIAGRYGGEEFGVILPGTTADMTSYFTERLRKKVEKSNIEVDGTAINVTISLGICELHSGITNYESWLEQTDSALYESKKNGRNQTTVISEEGNFSPLVSIRSNVKQLVRNIC</sequence>
<reference evidence="6 7" key="1">
    <citation type="submission" date="2018-03" db="EMBL/GenBank/DDBJ databases">
        <title>Whole genome sequencing of Histamine producing bacteria.</title>
        <authorList>
            <person name="Butler K."/>
        </authorList>
    </citation>
    <scope>NUCLEOTIDE SEQUENCE [LARGE SCALE GENOMIC DNA]</scope>
    <source>
        <strain evidence="6 7">Res.4.1</strain>
    </source>
</reference>
<dbReference type="PROSITE" id="PS50112">
    <property type="entry name" value="PAS"/>
    <property type="match status" value="1"/>
</dbReference>
<protein>
    <recommendedName>
        <fullName evidence="2">diguanylate cyclase</fullName>
        <ecNumber evidence="2">2.7.7.65</ecNumber>
    </recommendedName>
</protein>
<evidence type="ECO:0000256" key="2">
    <source>
        <dbReference type="ARBA" id="ARBA00012528"/>
    </source>
</evidence>
<dbReference type="PANTHER" id="PTHR45138:SF9">
    <property type="entry name" value="DIGUANYLATE CYCLASE DGCM-RELATED"/>
    <property type="match status" value="1"/>
</dbReference>
<dbReference type="GO" id="GO:1902201">
    <property type="term" value="P:negative regulation of bacterial-type flagellum-dependent cell motility"/>
    <property type="evidence" value="ECO:0007669"/>
    <property type="project" value="TreeGrafter"/>
</dbReference>
<dbReference type="InterPro" id="IPR035965">
    <property type="entry name" value="PAS-like_dom_sf"/>
</dbReference>
<comment type="catalytic activity">
    <reaction evidence="3">
        <text>2 GTP = 3',3'-c-di-GMP + 2 diphosphate</text>
        <dbReference type="Rhea" id="RHEA:24898"/>
        <dbReference type="ChEBI" id="CHEBI:33019"/>
        <dbReference type="ChEBI" id="CHEBI:37565"/>
        <dbReference type="ChEBI" id="CHEBI:58805"/>
        <dbReference type="EC" id="2.7.7.65"/>
    </reaction>
</comment>
<dbReference type="SMART" id="SM00267">
    <property type="entry name" value="GGDEF"/>
    <property type="match status" value="1"/>
</dbReference>
<comment type="caution">
    <text evidence="6">The sequence shown here is derived from an EMBL/GenBank/DDBJ whole genome shotgun (WGS) entry which is preliminary data.</text>
</comment>
<dbReference type="PROSITE" id="PS50887">
    <property type="entry name" value="GGDEF"/>
    <property type="match status" value="1"/>
</dbReference>
<dbReference type="PANTHER" id="PTHR45138">
    <property type="entry name" value="REGULATORY COMPONENTS OF SENSORY TRANSDUCTION SYSTEM"/>
    <property type="match status" value="1"/>
</dbReference>
<name>A0A2T3KQN5_PHOLD</name>
<dbReference type="RefSeq" id="WP_107185991.1">
    <property type="nucleotide sequence ID" value="NZ_JAWQGC010000002.1"/>
</dbReference>
<dbReference type="Proteomes" id="UP000240530">
    <property type="component" value="Unassembled WGS sequence"/>
</dbReference>
<evidence type="ECO:0000259" key="4">
    <source>
        <dbReference type="PROSITE" id="PS50112"/>
    </source>
</evidence>
<dbReference type="EC" id="2.7.7.65" evidence="2"/>
<dbReference type="SUPFAM" id="SSF55073">
    <property type="entry name" value="Nucleotide cyclase"/>
    <property type="match status" value="1"/>
</dbReference>
<dbReference type="NCBIfam" id="TIGR00254">
    <property type="entry name" value="GGDEF"/>
    <property type="match status" value="1"/>
</dbReference>
<dbReference type="FunFam" id="3.30.70.270:FF:000001">
    <property type="entry name" value="Diguanylate cyclase domain protein"/>
    <property type="match status" value="1"/>
</dbReference>
<dbReference type="InterPro" id="IPR000014">
    <property type="entry name" value="PAS"/>
</dbReference>